<dbReference type="AlphaFoldDB" id="A0A2A4X8F7"/>
<name>A0A2A4X8F7_9GAMM</name>
<dbReference type="InterPro" id="IPR048342">
    <property type="entry name" value="DUF1285_C"/>
</dbReference>
<proteinExistence type="predicted"/>
<sequence length="177" mass="19534">MVRKIKGRGPAPVHLWDPPFCGDMDMVIARDGTWIHEGKPIRRAALVELFASVLKIADDGEYYLVTPVEKVRIQVEDCPFVALDMDVEGEGCWQNLTFTTNIGEKILAGEDHPLNIQVHPESGEPHPSIHVRSGLDALINRAVFYRLVDLAEPTEAESGQSAMGIWSGGQFFALGNL</sequence>
<dbReference type="EMBL" id="NVUL01000026">
    <property type="protein sequence ID" value="PCI78840.1"/>
    <property type="molecule type" value="Genomic_DNA"/>
</dbReference>
<protein>
    <submittedName>
        <fullName evidence="3">Proteophosphoglycan</fullName>
    </submittedName>
</protein>
<dbReference type="InterPro" id="IPR023361">
    <property type="entry name" value="DUF1285_beta_roll_sf"/>
</dbReference>
<dbReference type="Pfam" id="PF21028">
    <property type="entry name" value="DUF1285_C"/>
    <property type="match status" value="1"/>
</dbReference>
<dbReference type="Gene3D" id="2.30.270.10">
    <property type="entry name" value="duf1285 protein"/>
    <property type="match status" value="1"/>
</dbReference>
<accession>A0A2A4X8F7</accession>
<dbReference type="Gene3D" id="3.10.540.10">
    <property type="entry name" value="duf1285 like domain"/>
    <property type="match status" value="1"/>
</dbReference>
<dbReference type="Proteomes" id="UP000218767">
    <property type="component" value="Unassembled WGS sequence"/>
</dbReference>
<comment type="caution">
    <text evidence="3">The sequence shown here is derived from an EMBL/GenBank/DDBJ whole genome shotgun (WGS) entry which is preliminary data.</text>
</comment>
<feature type="domain" description="DUF1285" evidence="2">
    <location>
        <begin position="79"/>
        <end position="174"/>
    </location>
</feature>
<evidence type="ECO:0000313" key="4">
    <source>
        <dbReference type="Proteomes" id="UP000218767"/>
    </source>
</evidence>
<dbReference type="InterPro" id="IPR048341">
    <property type="entry name" value="DUF1285_N"/>
</dbReference>
<dbReference type="Pfam" id="PF06938">
    <property type="entry name" value="DUF1285_N"/>
    <property type="match status" value="1"/>
</dbReference>
<gene>
    <name evidence="3" type="ORF">COB20_06120</name>
</gene>
<evidence type="ECO:0000313" key="3">
    <source>
        <dbReference type="EMBL" id="PCI78840.1"/>
    </source>
</evidence>
<dbReference type="PIRSF" id="PIRSF029557">
    <property type="entry name" value="UCP029557"/>
    <property type="match status" value="1"/>
</dbReference>
<evidence type="ECO:0000259" key="1">
    <source>
        <dbReference type="Pfam" id="PF06938"/>
    </source>
</evidence>
<evidence type="ECO:0000259" key="2">
    <source>
        <dbReference type="Pfam" id="PF21028"/>
    </source>
</evidence>
<organism evidence="3 4">
    <name type="scientific">SAR86 cluster bacterium</name>
    <dbReference type="NCBI Taxonomy" id="2030880"/>
    <lineage>
        <taxon>Bacteria</taxon>
        <taxon>Pseudomonadati</taxon>
        <taxon>Pseudomonadota</taxon>
        <taxon>Gammaproteobacteria</taxon>
        <taxon>SAR86 cluster</taxon>
    </lineage>
</organism>
<feature type="domain" description="DUF1285" evidence="1">
    <location>
        <begin position="11"/>
        <end position="77"/>
    </location>
</feature>
<reference evidence="4" key="1">
    <citation type="submission" date="2017-08" db="EMBL/GenBank/DDBJ databases">
        <title>A dynamic microbial community with high functional redundancy inhabits the cold, oxic subseafloor aquifer.</title>
        <authorList>
            <person name="Tully B.J."/>
            <person name="Wheat C.G."/>
            <person name="Glazer B.T."/>
            <person name="Huber J.A."/>
        </authorList>
    </citation>
    <scope>NUCLEOTIDE SEQUENCE [LARGE SCALE GENOMIC DNA]</scope>
</reference>
<dbReference type="InterPro" id="IPR010707">
    <property type="entry name" value="DUF1285"/>
</dbReference>